<evidence type="ECO:0000259" key="6">
    <source>
        <dbReference type="PROSITE" id="PS51372"/>
    </source>
</evidence>
<dbReference type="Proteomes" id="UP000002068">
    <property type="component" value="Chromosome"/>
</dbReference>
<dbReference type="Pfam" id="PF08279">
    <property type="entry name" value="HTH_11"/>
    <property type="match status" value="1"/>
</dbReference>
<sequence>MYIIIRTFNYINIISYRFYFKTMRGNLMKTSKKELFLNFIKTQHDWIDSSTLANYLNVSTRSIRKYVNEINSTGEFILSSKKGYKVNLNNNCQTKVDSSENISPDNRLNLILKELIVNSNGINIFDLSEELFVSPATIEGDIVKANKFIGSYNLKIKQSKFLLKLIGNESAKRKLMSSIIFKETGSDFLSLFDVQKIYQEYNLTKLKENIIYILKKYNLFINEYAINNILLHLMITIDRIKKNNYIESVEVVNYIDNNNDISISRDISNFLESEYNLTLTSAELYYLVFQLTNKTTVLNYHEMDTKSLPNYIDEHFVKLTKKIIKNVYDLYFIDLSDDEFVVKFTLHVKNLISRAKNNQVLRNQIPQKLKDSYPLIYDISVYICNQIQILENIEIDEDEISYISLHVGSFFDRQKLLEDKILCALITPNYYDLQFKIVRDLEKRFNESIEIIQIFSDTHNLDFDNKVDMVITTLPISDRCPIPFVYVNPYLNRKDYDNIQSKFIQIKDRKNILTVQNHLEMYFSESLFMKNIYLDSAKDYIKFMGNILYKNKYVKPNYIDDVLIREKMSSTAFNNNVAIPHSMKMDALKTGVCLIVNDKPVKWGEEKVQIIAMIPINEKEKEKFNYIFESFIEILSEWNNVKELTKADNYSSFMNRIAYLIQNI</sequence>
<dbReference type="KEGG" id="cdc:CD196_2875"/>
<dbReference type="InterPro" id="IPR002178">
    <property type="entry name" value="PTS_EIIA_type-2_dom"/>
</dbReference>
<dbReference type="Pfam" id="PF00874">
    <property type="entry name" value="PRD"/>
    <property type="match status" value="2"/>
</dbReference>
<dbReference type="GO" id="GO:0006355">
    <property type="term" value="P:regulation of DNA-templated transcription"/>
    <property type="evidence" value="ECO:0007669"/>
    <property type="project" value="InterPro"/>
</dbReference>
<evidence type="ECO:0000256" key="4">
    <source>
        <dbReference type="ARBA" id="ARBA00023163"/>
    </source>
</evidence>
<dbReference type="InterPro" id="IPR016152">
    <property type="entry name" value="PTrfase/Anion_transptr"/>
</dbReference>
<dbReference type="Pfam" id="PF05043">
    <property type="entry name" value="Mga"/>
    <property type="match status" value="1"/>
</dbReference>
<dbReference type="InterPro" id="IPR036634">
    <property type="entry name" value="PRD_sf"/>
</dbReference>
<proteinExistence type="predicted"/>
<evidence type="ECO:0000259" key="5">
    <source>
        <dbReference type="PROSITE" id="PS51094"/>
    </source>
</evidence>
<evidence type="ECO:0000313" key="7">
    <source>
        <dbReference type="EMBL" id="CBA65704.1"/>
    </source>
</evidence>
<evidence type="ECO:0000256" key="3">
    <source>
        <dbReference type="ARBA" id="ARBA00023159"/>
    </source>
</evidence>
<evidence type="ECO:0000313" key="8">
    <source>
        <dbReference type="Proteomes" id="UP000002068"/>
    </source>
</evidence>
<dbReference type="Gene3D" id="1.10.10.10">
    <property type="entry name" value="Winged helix-like DNA-binding domain superfamily/Winged helix DNA-binding domain"/>
    <property type="match status" value="2"/>
</dbReference>
<dbReference type="InterPro" id="IPR050661">
    <property type="entry name" value="BglG_antiterminators"/>
</dbReference>
<dbReference type="SUPFAM" id="SSF55804">
    <property type="entry name" value="Phoshotransferase/anion transport protein"/>
    <property type="match status" value="1"/>
</dbReference>
<keyword evidence="2" id="KW-0805">Transcription regulation</keyword>
<dbReference type="InterPro" id="IPR013196">
    <property type="entry name" value="HTH_11"/>
</dbReference>
<evidence type="ECO:0000256" key="1">
    <source>
        <dbReference type="ARBA" id="ARBA00022737"/>
    </source>
</evidence>
<dbReference type="Pfam" id="PF00359">
    <property type="entry name" value="PTS_EIIA_2"/>
    <property type="match status" value="1"/>
</dbReference>
<dbReference type="PROSITE" id="PS51372">
    <property type="entry name" value="PRD_2"/>
    <property type="match status" value="2"/>
</dbReference>
<keyword evidence="4" id="KW-0804">Transcription</keyword>
<dbReference type="HOGENOM" id="CLU_013442_5_1_9"/>
<feature type="domain" description="PRD" evidence="6">
    <location>
        <begin position="197"/>
        <end position="301"/>
    </location>
</feature>
<gene>
    <name evidence="7" type="ordered locus">CD196_2875</name>
</gene>
<dbReference type="PROSITE" id="PS51094">
    <property type="entry name" value="PTS_EIIA_TYPE_2"/>
    <property type="match status" value="1"/>
</dbReference>
<reference evidence="7 8" key="1">
    <citation type="journal article" date="2009" name="Genome Biol.">
        <title>Comparative genome and phenotypic analysis of Clostridium difficile 027 strains provides insight into the evolution of a hypervirulent bacterium.</title>
        <authorList>
            <person name="Stabler R.A."/>
            <person name="He M."/>
            <person name="Dawson L."/>
            <person name="Martin M."/>
            <person name="Valiente E."/>
            <person name="Corton C."/>
            <person name="Lawley T.D."/>
            <person name="Sebaihia M."/>
            <person name="Quail M.A."/>
            <person name="Rose G."/>
            <person name="Gerding D.N."/>
            <person name="Gibert M."/>
            <person name="Popoff M.R."/>
            <person name="Parkhill J."/>
            <person name="Dougan G."/>
            <person name="Wren B.W."/>
        </authorList>
    </citation>
    <scope>NUCLEOTIDE SEQUENCE [LARGE SCALE GENOMIC DNA]</scope>
    <source>
        <strain evidence="7 8">CD196</strain>
    </source>
</reference>
<protein>
    <submittedName>
        <fullName evidence="7">Transcription antiterminator</fullName>
    </submittedName>
</protein>
<dbReference type="SUPFAM" id="SSF63520">
    <property type="entry name" value="PTS-regulatory domain, PRD"/>
    <property type="match status" value="2"/>
</dbReference>
<dbReference type="InterPro" id="IPR007737">
    <property type="entry name" value="Mga_HTH"/>
</dbReference>
<dbReference type="EMBL" id="FN538970">
    <property type="protein sequence ID" value="CBA65704.1"/>
    <property type="molecule type" value="Genomic_DNA"/>
</dbReference>
<dbReference type="PANTHER" id="PTHR30185:SF12">
    <property type="entry name" value="TRANSCRIPTIONAL REGULATOR MANR"/>
    <property type="match status" value="1"/>
</dbReference>
<dbReference type="Gene3D" id="1.10.1790.10">
    <property type="entry name" value="PRD domain"/>
    <property type="match status" value="2"/>
</dbReference>
<name>A0A0H3N5V4_CLODC</name>
<evidence type="ECO:0000256" key="2">
    <source>
        <dbReference type="ARBA" id="ARBA00023015"/>
    </source>
</evidence>
<dbReference type="InterPro" id="IPR036388">
    <property type="entry name" value="WH-like_DNA-bd_sf"/>
</dbReference>
<keyword evidence="1" id="KW-0677">Repeat</keyword>
<dbReference type="InterPro" id="IPR011608">
    <property type="entry name" value="PRD"/>
</dbReference>
<feature type="domain" description="PTS EIIA type-2" evidence="5">
    <location>
        <begin position="521"/>
        <end position="664"/>
    </location>
</feature>
<keyword evidence="3" id="KW-0010">Activator</keyword>
<organism evidence="7 8">
    <name type="scientific">Clostridioides difficile (strain CD196)</name>
    <name type="common">Peptoclostridium difficile</name>
    <dbReference type="NCBI Taxonomy" id="645462"/>
    <lineage>
        <taxon>Bacteria</taxon>
        <taxon>Bacillati</taxon>
        <taxon>Bacillota</taxon>
        <taxon>Clostridia</taxon>
        <taxon>Peptostreptococcales</taxon>
        <taxon>Peptostreptococcaceae</taxon>
        <taxon>Clostridioides</taxon>
    </lineage>
</organism>
<feature type="domain" description="PRD" evidence="6">
    <location>
        <begin position="311"/>
        <end position="417"/>
    </location>
</feature>
<accession>A0A0H3N5V4</accession>
<dbReference type="AlphaFoldDB" id="A0A0H3N5V4"/>
<dbReference type="Gene3D" id="3.40.930.10">
    <property type="entry name" value="Mannitol-specific EII, Chain A"/>
    <property type="match status" value="1"/>
</dbReference>
<dbReference type="PANTHER" id="PTHR30185">
    <property type="entry name" value="CRYPTIC BETA-GLUCOSIDE BGL OPERON ANTITERMINATOR"/>
    <property type="match status" value="1"/>
</dbReference>